<dbReference type="Proteomes" id="UP000019102">
    <property type="component" value="Unassembled WGS sequence"/>
</dbReference>
<feature type="domain" description="Mg chelatase-related protein C-terminal" evidence="1">
    <location>
        <begin position="10"/>
        <end position="101"/>
    </location>
</feature>
<dbReference type="eggNOG" id="COG0606">
    <property type="taxonomic scope" value="Bacteria"/>
</dbReference>
<dbReference type="InterPro" id="IPR025158">
    <property type="entry name" value="Mg_chelat-rel_C"/>
</dbReference>
<organism evidence="2 3">
    <name type="scientific">Gracilibacillus boraciitolerans JCM 21714</name>
    <dbReference type="NCBI Taxonomy" id="1298598"/>
    <lineage>
        <taxon>Bacteria</taxon>
        <taxon>Bacillati</taxon>
        <taxon>Bacillota</taxon>
        <taxon>Bacilli</taxon>
        <taxon>Bacillales</taxon>
        <taxon>Bacillaceae</taxon>
        <taxon>Gracilibacillus</taxon>
    </lineage>
</organism>
<comment type="caution">
    <text evidence="2">The sequence shown here is derived from an EMBL/GenBank/DDBJ whole genome shotgun (WGS) entry which is preliminary data.</text>
</comment>
<dbReference type="Pfam" id="PF13335">
    <property type="entry name" value="Mg_chelatase_C"/>
    <property type="match status" value="1"/>
</dbReference>
<evidence type="ECO:0000313" key="3">
    <source>
        <dbReference type="Proteomes" id="UP000019102"/>
    </source>
</evidence>
<dbReference type="STRING" id="1298598.JCM21714_4569"/>
<gene>
    <name evidence="2" type="ORF">JCM21714_4569</name>
</gene>
<proteinExistence type="predicted"/>
<protein>
    <submittedName>
        <fullName evidence="2">Mg(2+) chelatase family protein</fullName>
    </submittedName>
</protein>
<evidence type="ECO:0000313" key="2">
    <source>
        <dbReference type="EMBL" id="GAE95343.1"/>
    </source>
</evidence>
<evidence type="ECO:0000259" key="1">
    <source>
        <dbReference type="Pfam" id="PF13335"/>
    </source>
</evidence>
<name>W4VQT2_9BACI</name>
<sequence length="117" mass="13361">MNSKVSKGLTSVEILNQVIKAQDRQRRRYQSTDKNATISFETLKKLGNVSPKQMQLLEKCAQKQVWSNRVQVKILRLARTIADLNEEELVTEEALWEAMTYQRSPLTEKEGGVGVVL</sequence>
<dbReference type="EMBL" id="BAVS01000051">
    <property type="protein sequence ID" value="GAE95343.1"/>
    <property type="molecule type" value="Genomic_DNA"/>
</dbReference>
<accession>W4VQT2</accession>
<reference evidence="2 3" key="1">
    <citation type="journal article" date="2014" name="Genome Announc.">
        <title>Draft Genome Sequence of the Boron-Tolerant and Moderately Halotolerant Bacterium Gracilibacillus boraciitolerans JCM 21714T.</title>
        <authorList>
            <person name="Ahmed I."/>
            <person name="Oshima K."/>
            <person name="Suda W."/>
            <person name="Kitamura K."/>
            <person name="Iida T."/>
            <person name="Ohmori Y."/>
            <person name="Fujiwara T."/>
            <person name="Hattori M."/>
            <person name="Ohkuma M."/>
        </authorList>
    </citation>
    <scope>NUCLEOTIDE SEQUENCE [LARGE SCALE GENOMIC DNA]</scope>
    <source>
        <strain evidence="2 3">JCM 21714</strain>
    </source>
</reference>
<keyword evidence="3" id="KW-1185">Reference proteome</keyword>
<dbReference type="RefSeq" id="WP_235183012.1">
    <property type="nucleotide sequence ID" value="NZ_BAVS01000051.1"/>
</dbReference>
<dbReference type="AlphaFoldDB" id="W4VQT2"/>